<evidence type="ECO:0000256" key="6">
    <source>
        <dbReference type="ARBA" id="ARBA00047473"/>
    </source>
</evidence>
<feature type="active site" description="Nucleophile" evidence="8">
    <location>
        <position position="263"/>
    </location>
</feature>
<name>A0A1G7Y295_ANETH</name>
<sequence>MKVAVIGCGYVGTSTSIAFAMYDHTVVAIDNDMGKIKKLKQAVLPFYEAGMEETLQKLVKDGTLSFTTDMKEAITQCDVLFIAVGTPSSSDGSADLSHVEEVAQQIGKTMESYKVVVIKSTVPIGTCDKIKKIIKNELEKRRLALSFDLVSNPEFLREGKALYDALHPERIVIGCDTKKAQKIMQELYKDIKTNILFVSNKDAEMIKYASNAFLATKISFINELARICEKIGANIIQVAKGMGMDSRIGFQFLQAGIGYGGSCFPKDIKALLTLASENGNPLHILQAVASVNQTQTDWFMEKVQKAIGPLSGKRIAVLGLTFKPETDDIREAPSLKIIDYLIKEKAFITAYDPKGVEHVKKLYPAIHYTFTPLEALQKADAALLVTEWKEIVNIDWQNAKHIMSQPFVFDGRNALNSSEMLTFGYHYVGVGTPHA</sequence>
<keyword evidence="5 7" id="KW-0520">NAD</keyword>
<evidence type="ECO:0000256" key="4">
    <source>
        <dbReference type="ARBA" id="ARBA00023002"/>
    </source>
</evidence>
<dbReference type="InterPro" id="IPR036291">
    <property type="entry name" value="NAD(P)-bd_dom_sf"/>
</dbReference>
<dbReference type="InterPro" id="IPR008927">
    <property type="entry name" value="6-PGluconate_DH-like_C_sf"/>
</dbReference>
<evidence type="ECO:0000256" key="9">
    <source>
        <dbReference type="PIRSR" id="PIRSR500134-2"/>
    </source>
</evidence>
<dbReference type="AlphaFoldDB" id="A0A1G7Y295"/>
<dbReference type="InterPro" id="IPR036220">
    <property type="entry name" value="UDP-Glc/GDP-Man_DH_C_sf"/>
</dbReference>
<dbReference type="InterPro" id="IPR014026">
    <property type="entry name" value="UDP-Glc/GDP-Man_DH_dimer"/>
</dbReference>
<feature type="binding site" evidence="10">
    <location>
        <position position="35"/>
    </location>
    <ligand>
        <name>NAD(+)</name>
        <dbReference type="ChEBI" id="CHEBI:57540"/>
    </ligand>
</feature>
<evidence type="ECO:0000256" key="8">
    <source>
        <dbReference type="PIRSR" id="PIRSR500134-1"/>
    </source>
</evidence>
<evidence type="ECO:0000256" key="10">
    <source>
        <dbReference type="PIRSR" id="PIRSR500134-3"/>
    </source>
</evidence>
<dbReference type="SUPFAM" id="SSF48179">
    <property type="entry name" value="6-phosphogluconate dehydrogenase C-terminal domain-like"/>
    <property type="match status" value="1"/>
</dbReference>
<feature type="binding site" evidence="10">
    <location>
        <position position="158"/>
    </location>
    <ligand>
        <name>NAD(+)</name>
        <dbReference type="ChEBI" id="CHEBI:57540"/>
    </ligand>
</feature>
<reference evidence="12 15" key="2">
    <citation type="submission" date="2021-08" db="EMBL/GenBank/DDBJ databases">
        <title>Complete genome sequence of the strain Aneurinibacillus thermoaerophilus CCM 8960.</title>
        <authorList>
            <person name="Musilova J."/>
            <person name="Kourilova X."/>
            <person name="Pernicova I."/>
            <person name="Bezdicek M."/>
            <person name="Lengerova M."/>
            <person name="Obruca S."/>
            <person name="Sedlar K."/>
        </authorList>
    </citation>
    <scope>NUCLEOTIDE SEQUENCE [LARGE SCALE GENOMIC DNA]</scope>
    <source>
        <strain evidence="12 15">CCM 8960</strain>
    </source>
</reference>
<reference evidence="13 14" key="1">
    <citation type="submission" date="2016-10" db="EMBL/GenBank/DDBJ databases">
        <authorList>
            <person name="de Groot N.N."/>
        </authorList>
    </citation>
    <scope>NUCLEOTIDE SEQUENCE [LARGE SCALE GENOMIC DNA]</scope>
    <source>
        <strain evidence="13 14">L 420-91</strain>
    </source>
</reference>
<dbReference type="Gene3D" id="3.40.50.720">
    <property type="entry name" value="NAD(P)-binding Rossmann-like Domain"/>
    <property type="match status" value="2"/>
</dbReference>
<evidence type="ECO:0000256" key="1">
    <source>
        <dbReference type="ARBA" id="ARBA00004701"/>
    </source>
</evidence>
<evidence type="ECO:0000313" key="14">
    <source>
        <dbReference type="Proteomes" id="UP000198956"/>
    </source>
</evidence>
<feature type="binding site" evidence="9">
    <location>
        <position position="323"/>
    </location>
    <ligand>
        <name>substrate</name>
    </ligand>
</feature>
<keyword evidence="15" id="KW-1185">Reference proteome</keyword>
<feature type="domain" description="UDP-glucose/GDP-mannose dehydrogenase C-terminal" evidence="11">
    <location>
        <begin position="316"/>
        <end position="417"/>
    </location>
</feature>
<dbReference type="RefSeq" id="WP_091260047.1">
    <property type="nucleotide sequence ID" value="NZ_CP080764.1"/>
</dbReference>
<feature type="binding site" evidence="9">
    <location>
        <begin position="252"/>
        <end position="256"/>
    </location>
    <ligand>
        <name>substrate</name>
    </ligand>
</feature>
<accession>A0A1G7Y295</accession>
<evidence type="ECO:0000259" key="11">
    <source>
        <dbReference type="SMART" id="SM00984"/>
    </source>
</evidence>
<dbReference type="UniPathway" id="UPA00038">
    <property type="reaction ID" value="UER00491"/>
</dbReference>
<dbReference type="Pfam" id="PF00984">
    <property type="entry name" value="UDPG_MGDP_dh"/>
    <property type="match status" value="1"/>
</dbReference>
<feature type="binding site" evidence="10">
    <location>
        <position position="86"/>
    </location>
    <ligand>
        <name>NAD(+)</name>
        <dbReference type="ChEBI" id="CHEBI:57540"/>
    </ligand>
</feature>
<protein>
    <recommendedName>
        <fullName evidence="3 7">UDP-glucose 6-dehydrogenase</fullName>
        <ecNumber evidence="3 7">1.1.1.22</ecNumber>
    </recommendedName>
</protein>
<organism evidence="13 14">
    <name type="scientific">Aneurinibacillus thermoaerophilus</name>
    <dbReference type="NCBI Taxonomy" id="143495"/>
    <lineage>
        <taxon>Bacteria</taxon>
        <taxon>Bacillati</taxon>
        <taxon>Bacillota</taxon>
        <taxon>Bacilli</taxon>
        <taxon>Bacillales</taxon>
        <taxon>Paenibacillaceae</taxon>
        <taxon>Aneurinibacillus group</taxon>
        <taxon>Aneurinibacillus</taxon>
    </lineage>
</organism>
<evidence type="ECO:0000256" key="2">
    <source>
        <dbReference type="ARBA" id="ARBA00006601"/>
    </source>
</evidence>
<feature type="binding site" evidence="9">
    <location>
        <position position="207"/>
    </location>
    <ligand>
        <name>substrate</name>
    </ligand>
</feature>
<gene>
    <name evidence="12" type="ORF">K3F53_10260</name>
    <name evidence="13" type="ORF">SAMN04489735_100586</name>
</gene>
<dbReference type="Proteomes" id="UP000826616">
    <property type="component" value="Chromosome"/>
</dbReference>
<dbReference type="EMBL" id="CP080764">
    <property type="protein sequence ID" value="QYY41333.1"/>
    <property type="molecule type" value="Genomic_DNA"/>
</dbReference>
<dbReference type="InterPro" id="IPR001732">
    <property type="entry name" value="UDP-Glc/GDP-Man_DH_N"/>
</dbReference>
<feature type="binding site" evidence="10">
    <location>
        <position position="121"/>
    </location>
    <ligand>
        <name>NAD(+)</name>
        <dbReference type="ChEBI" id="CHEBI:57540"/>
    </ligand>
</feature>
<dbReference type="GO" id="GO:0006065">
    <property type="term" value="P:UDP-glucuronate biosynthetic process"/>
    <property type="evidence" value="ECO:0007669"/>
    <property type="project" value="UniProtKB-UniPathway"/>
</dbReference>
<dbReference type="GO" id="GO:0000271">
    <property type="term" value="P:polysaccharide biosynthetic process"/>
    <property type="evidence" value="ECO:0007669"/>
    <property type="project" value="InterPro"/>
</dbReference>
<dbReference type="InterPro" id="IPR028357">
    <property type="entry name" value="UDPglc_DH_bac"/>
</dbReference>
<feature type="binding site" evidence="10">
    <location>
        <position position="266"/>
    </location>
    <ligand>
        <name>NAD(+)</name>
        <dbReference type="ChEBI" id="CHEBI:57540"/>
    </ligand>
</feature>
<dbReference type="Pfam" id="PF03720">
    <property type="entry name" value="UDPG_MGDP_dh_C"/>
    <property type="match status" value="1"/>
</dbReference>
<dbReference type="InterPro" id="IPR014027">
    <property type="entry name" value="UDP-Glc/GDP-Man_DH_C"/>
</dbReference>
<feature type="binding site" evidence="10">
    <location>
        <position position="330"/>
    </location>
    <ligand>
        <name>NAD(+)</name>
        <dbReference type="ChEBI" id="CHEBI:57540"/>
    </ligand>
</feature>
<comment type="pathway">
    <text evidence="1">Nucleotide-sugar biosynthesis; UDP-alpha-D-glucuronate biosynthesis; UDP-alpha-D-glucuronate from UDP-alpha-D-glucose: step 1/1.</text>
</comment>
<dbReference type="PIRSF" id="PIRSF500134">
    <property type="entry name" value="UDPglc_DH_bac"/>
    <property type="match status" value="1"/>
</dbReference>
<dbReference type="Proteomes" id="UP000198956">
    <property type="component" value="Unassembled WGS sequence"/>
</dbReference>
<dbReference type="InterPro" id="IPR017476">
    <property type="entry name" value="UDP-Glc/GDP-Man"/>
</dbReference>
<feature type="binding site" evidence="10">
    <location>
        <position position="30"/>
    </location>
    <ligand>
        <name>NAD(+)</name>
        <dbReference type="ChEBI" id="CHEBI:57540"/>
    </ligand>
</feature>
<dbReference type="GeneID" id="97141752"/>
<dbReference type="SUPFAM" id="SSF52413">
    <property type="entry name" value="UDP-glucose/GDP-mannose dehydrogenase C-terminal domain"/>
    <property type="match status" value="1"/>
</dbReference>
<dbReference type="Pfam" id="PF03721">
    <property type="entry name" value="UDPG_MGDP_dh_N"/>
    <property type="match status" value="1"/>
</dbReference>
<dbReference type="EMBL" id="FNDE01000005">
    <property type="protein sequence ID" value="SDG90622.1"/>
    <property type="molecule type" value="Genomic_DNA"/>
</dbReference>
<dbReference type="PANTHER" id="PTHR43750:SF3">
    <property type="entry name" value="UDP-GLUCOSE 6-DEHYDROGENASE TUAD"/>
    <property type="match status" value="1"/>
</dbReference>
<evidence type="ECO:0000313" key="15">
    <source>
        <dbReference type="Proteomes" id="UP000826616"/>
    </source>
</evidence>
<dbReference type="GO" id="GO:0003979">
    <property type="term" value="F:UDP-glucose 6-dehydrogenase activity"/>
    <property type="evidence" value="ECO:0007669"/>
    <property type="project" value="UniProtKB-EC"/>
</dbReference>
<keyword evidence="4 7" id="KW-0560">Oxidoreductase</keyword>
<evidence type="ECO:0000256" key="5">
    <source>
        <dbReference type="ARBA" id="ARBA00023027"/>
    </source>
</evidence>
<dbReference type="SMART" id="SM00984">
    <property type="entry name" value="UDPG_MGDP_dh_C"/>
    <property type="match status" value="1"/>
</dbReference>
<evidence type="ECO:0000256" key="7">
    <source>
        <dbReference type="PIRNR" id="PIRNR000124"/>
    </source>
</evidence>
<evidence type="ECO:0000256" key="3">
    <source>
        <dbReference type="ARBA" id="ARBA00012954"/>
    </source>
</evidence>
<dbReference type="PIRSF" id="PIRSF000124">
    <property type="entry name" value="UDPglc_GDPman_dh"/>
    <property type="match status" value="1"/>
</dbReference>
<dbReference type="SUPFAM" id="SSF51735">
    <property type="entry name" value="NAD(P)-binding Rossmann-fold domains"/>
    <property type="match status" value="1"/>
</dbReference>
<comment type="catalytic activity">
    <reaction evidence="6 7">
        <text>UDP-alpha-D-glucose + 2 NAD(+) + H2O = UDP-alpha-D-glucuronate + 2 NADH + 3 H(+)</text>
        <dbReference type="Rhea" id="RHEA:23596"/>
        <dbReference type="ChEBI" id="CHEBI:15377"/>
        <dbReference type="ChEBI" id="CHEBI:15378"/>
        <dbReference type="ChEBI" id="CHEBI:57540"/>
        <dbReference type="ChEBI" id="CHEBI:57945"/>
        <dbReference type="ChEBI" id="CHEBI:58052"/>
        <dbReference type="ChEBI" id="CHEBI:58885"/>
        <dbReference type="EC" id="1.1.1.22"/>
    </reaction>
</comment>
<evidence type="ECO:0000313" key="12">
    <source>
        <dbReference type="EMBL" id="QYY41333.1"/>
    </source>
</evidence>
<dbReference type="PANTHER" id="PTHR43750">
    <property type="entry name" value="UDP-GLUCOSE 6-DEHYDROGENASE TUAD"/>
    <property type="match status" value="1"/>
</dbReference>
<evidence type="ECO:0000313" key="13">
    <source>
        <dbReference type="EMBL" id="SDG90622.1"/>
    </source>
</evidence>
<comment type="similarity">
    <text evidence="2 7">Belongs to the UDP-glucose/GDP-mannose dehydrogenase family.</text>
</comment>
<dbReference type="GO" id="GO:0051287">
    <property type="term" value="F:NAD binding"/>
    <property type="evidence" value="ECO:0007669"/>
    <property type="project" value="InterPro"/>
</dbReference>
<feature type="binding site" evidence="9">
    <location>
        <begin position="155"/>
        <end position="158"/>
    </location>
    <ligand>
        <name>substrate</name>
    </ligand>
</feature>
<dbReference type="NCBIfam" id="TIGR03026">
    <property type="entry name" value="NDP-sugDHase"/>
    <property type="match status" value="1"/>
</dbReference>
<feature type="binding site" evidence="9">
    <location>
        <position position="260"/>
    </location>
    <ligand>
        <name>substrate</name>
    </ligand>
</feature>
<dbReference type="Gene3D" id="1.20.5.100">
    <property type="entry name" value="Cytochrome c1, transmembrane anchor, C-terminal"/>
    <property type="match status" value="1"/>
</dbReference>
<proteinExistence type="inferred from homology"/>
<dbReference type="EC" id="1.1.1.22" evidence="3 7"/>
<dbReference type="OrthoDB" id="9803238at2"/>